<accession>A0A0F9CGL1</accession>
<name>A0A0F9CGL1_9ZZZZ</name>
<proteinExistence type="predicted"/>
<sequence length="149" mass="14681">MAGYGFHRDISNGELDIQVAGTVVATFAATSLTLPAGTISLSGRVTATQATNHATAVTNCNGTSGTITIASVNLGAAAEAEFTVANTSVAANDIVILSTGAYNDGAGTPIATVSTVAANTFSITLSNPGAADGWNDASTINFAVIKSVA</sequence>
<protein>
    <submittedName>
        <fullName evidence="1">Uncharacterized protein</fullName>
    </submittedName>
</protein>
<dbReference type="EMBL" id="LAZR01044382">
    <property type="protein sequence ID" value="KKL04796.1"/>
    <property type="molecule type" value="Genomic_DNA"/>
</dbReference>
<evidence type="ECO:0000313" key="1">
    <source>
        <dbReference type="EMBL" id="KKL04796.1"/>
    </source>
</evidence>
<reference evidence="1" key="1">
    <citation type="journal article" date="2015" name="Nature">
        <title>Complex archaea that bridge the gap between prokaryotes and eukaryotes.</title>
        <authorList>
            <person name="Spang A."/>
            <person name="Saw J.H."/>
            <person name="Jorgensen S.L."/>
            <person name="Zaremba-Niedzwiedzka K."/>
            <person name="Martijn J."/>
            <person name="Lind A.E."/>
            <person name="van Eijk R."/>
            <person name="Schleper C."/>
            <person name="Guy L."/>
            <person name="Ettema T.J."/>
        </authorList>
    </citation>
    <scope>NUCLEOTIDE SEQUENCE</scope>
</reference>
<organism evidence="1">
    <name type="scientific">marine sediment metagenome</name>
    <dbReference type="NCBI Taxonomy" id="412755"/>
    <lineage>
        <taxon>unclassified sequences</taxon>
        <taxon>metagenomes</taxon>
        <taxon>ecological metagenomes</taxon>
    </lineage>
</organism>
<gene>
    <name evidence="1" type="ORF">LCGC14_2612500</name>
</gene>
<dbReference type="AlphaFoldDB" id="A0A0F9CGL1"/>
<comment type="caution">
    <text evidence="1">The sequence shown here is derived from an EMBL/GenBank/DDBJ whole genome shotgun (WGS) entry which is preliminary data.</text>
</comment>